<evidence type="ECO:0000313" key="1">
    <source>
        <dbReference type="EMBL" id="PZV85374.1"/>
    </source>
</evidence>
<accession>A0A326RV17</accession>
<dbReference type="OrthoDB" id="836802at2"/>
<keyword evidence="2" id="KW-1185">Reference proteome</keyword>
<reference evidence="1 2" key="1">
    <citation type="submission" date="2018-06" db="EMBL/GenBank/DDBJ databases">
        <title>Genomic Encyclopedia of Archaeal and Bacterial Type Strains, Phase II (KMG-II): from individual species to whole genera.</title>
        <authorList>
            <person name="Goeker M."/>
        </authorList>
    </citation>
    <scope>NUCLEOTIDE SEQUENCE [LARGE SCALE GENOMIC DNA]</scope>
    <source>
        <strain evidence="1 2">T4</strain>
    </source>
</reference>
<name>A0A326RV17_9BACT</name>
<sequence>MKNSFGLCLKNTILLLVILGSTIFPIFAQNAIPDVDYIILSNGRRFDGSLLRSAGQLNFEKIDFLRRGETISYSPGELEAFGLGSGEYFMSLALPDSPSLKFVQVLASGPVWLFRYQGVFYAGTSQELQKLGETGSQKKNNQHEEVLMKLMTGECLSQIRSTIKGVDLEEVDLVWLFTKYYDCLKNENTTIYGQIRPELVWSKVIGVTAYSSGINSKQVSEFRKDVLTLSPVIQVQGGIRLHQIRKYPKLSAEAAFAYEFFGYESDSRYQTINFSYSGTQKMRVTMLSIPLQLNYQLAKQKRSEYYVGGGLGMAMSRTNSTYAIRDQQIGAIPVVSLEEGSFVSMKGTMVYYHGSVGGRFSMAGGQQIEVFMRTRFMQGYYSLKLQQDTSIYNRVEAGLGLNFIF</sequence>
<dbReference type="Proteomes" id="UP000248917">
    <property type="component" value="Unassembled WGS sequence"/>
</dbReference>
<dbReference type="AlphaFoldDB" id="A0A326RV17"/>
<dbReference type="EMBL" id="QKTX01000003">
    <property type="protein sequence ID" value="PZV85374.1"/>
    <property type="molecule type" value="Genomic_DNA"/>
</dbReference>
<dbReference type="RefSeq" id="WP_111391837.1">
    <property type="nucleotide sequence ID" value="NZ_QKTX01000003.1"/>
</dbReference>
<organism evidence="1 2">
    <name type="scientific">Algoriphagus aquaeductus</name>
    <dbReference type="NCBI Taxonomy" id="475299"/>
    <lineage>
        <taxon>Bacteria</taxon>
        <taxon>Pseudomonadati</taxon>
        <taxon>Bacteroidota</taxon>
        <taxon>Cytophagia</taxon>
        <taxon>Cytophagales</taxon>
        <taxon>Cyclobacteriaceae</taxon>
        <taxon>Algoriphagus</taxon>
    </lineage>
</organism>
<comment type="caution">
    <text evidence="1">The sequence shown here is derived from an EMBL/GenBank/DDBJ whole genome shotgun (WGS) entry which is preliminary data.</text>
</comment>
<gene>
    <name evidence="1" type="ORF">CLV31_103166</name>
</gene>
<evidence type="ECO:0000313" key="2">
    <source>
        <dbReference type="Proteomes" id="UP000248917"/>
    </source>
</evidence>
<evidence type="ECO:0008006" key="3">
    <source>
        <dbReference type="Google" id="ProtNLM"/>
    </source>
</evidence>
<proteinExistence type="predicted"/>
<protein>
    <recommendedName>
        <fullName evidence="3">Outer membrane protein with beta-barrel domain</fullName>
    </recommendedName>
</protein>